<evidence type="ECO:0000256" key="7">
    <source>
        <dbReference type="ARBA" id="ARBA00023173"/>
    </source>
</evidence>
<feature type="transmembrane region" description="Helical" evidence="10">
    <location>
        <begin position="395"/>
        <end position="415"/>
    </location>
</feature>
<dbReference type="GO" id="GO:0005254">
    <property type="term" value="F:chloride channel activity"/>
    <property type="evidence" value="ECO:0007669"/>
    <property type="project" value="UniProtKB-KW"/>
</dbReference>
<evidence type="ECO:0000313" key="12">
    <source>
        <dbReference type="Proteomes" id="UP000571817"/>
    </source>
</evidence>
<dbReference type="SUPFAM" id="SSF81340">
    <property type="entry name" value="Clc chloride channel"/>
    <property type="match status" value="1"/>
</dbReference>
<dbReference type="PRINTS" id="PR00762">
    <property type="entry name" value="CLCHANNEL"/>
</dbReference>
<evidence type="ECO:0000256" key="9">
    <source>
        <dbReference type="ARBA" id="ARBA00023303"/>
    </source>
</evidence>
<evidence type="ECO:0000256" key="1">
    <source>
        <dbReference type="ARBA" id="ARBA00004141"/>
    </source>
</evidence>
<evidence type="ECO:0000313" key="11">
    <source>
        <dbReference type="EMBL" id="NYJ74318.1"/>
    </source>
</evidence>
<evidence type="ECO:0000256" key="8">
    <source>
        <dbReference type="ARBA" id="ARBA00023214"/>
    </source>
</evidence>
<keyword evidence="4 10" id="KW-1133">Transmembrane helix</keyword>
<comment type="subcellular location">
    <subcellularLocation>
        <location evidence="1">Membrane</location>
        <topology evidence="1">Multi-pass membrane protein</topology>
    </subcellularLocation>
</comment>
<dbReference type="PANTHER" id="PTHR43427">
    <property type="entry name" value="CHLORIDE CHANNEL PROTEIN CLC-E"/>
    <property type="match status" value="1"/>
</dbReference>
<proteinExistence type="predicted"/>
<comment type="caution">
    <text evidence="11">The sequence shown here is derived from an EMBL/GenBank/DDBJ whole genome shotgun (WGS) entry which is preliminary data.</text>
</comment>
<feature type="transmembrane region" description="Helical" evidence="10">
    <location>
        <begin position="18"/>
        <end position="43"/>
    </location>
</feature>
<keyword evidence="6 10" id="KW-0472">Membrane</keyword>
<protein>
    <submittedName>
        <fullName evidence="11">H+/Cl- antiporter ClcA</fullName>
    </submittedName>
</protein>
<dbReference type="Proteomes" id="UP000571817">
    <property type="component" value="Unassembled WGS sequence"/>
</dbReference>
<dbReference type="Pfam" id="PF00654">
    <property type="entry name" value="Voltage_CLC"/>
    <property type="match status" value="1"/>
</dbReference>
<feature type="transmembrane region" description="Helical" evidence="10">
    <location>
        <begin position="267"/>
        <end position="284"/>
    </location>
</feature>
<keyword evidence="12" id="KW-1185">Reference proteome</keyword>
<evidence type="ECO:0000256" key="6">
    <source>
        <dbReference type="ARBA" id="ARBA00023136"/>
    </source>
</evidence>
<dbReference type="EMBL" id="JACCFW010000001">
    <property type="protein sequence ID" value="NYJ74318.1"/>
    <property type="molecule type" value="Genomic_DNA"/>
</dbReference>
<feature type="transmembrane region" description="Helical" evidence="10">
    <location>
        <begin position="296"/>
        <end position="316"/>
    </location>
</feature>
<feature type="transmembrane region" description="Helical" evidence="10">
    <location>
        <begin position="328"/>
        <end position="352"/>
    </location>
</feature>
<dbReference type="Gene3D" id="1.10.3080.10">
    <property type="entry name" value="Clc chloride channel"/>
    <property type="match status" value="1"/>
</dbReference>
<dbReference type="AlphaFoldDB" id="A0A853DBL0"/>
<evidence type="ECO:0000256" key="4">
    <source>
        <dbReference type="ARBA" id="ARBA00022989"/>
    </source>
</evidence>
<keyword evidence="2" id="KW-0813">Transport</keyword>
<reference evidence="11 12" key="1">
    <citation type="submission" date="2020-07" db="EMBL/GenBank/DDBJ databases">
        <title>Sequencing the genomes of 1000 actinobacteria strains.</title>
        <authorList>
            <person name="Klenk H.-P."/>
        </authorList>
    </citation>
    <scope>NUCLEOTIDE SEQUENCE [LARGE SCALE GENOMIC DNA]</scope>
    <source>
        <strain evidence="11 12">DSM 29531</strain>
    </source>
</reference>
<evidence type="ECO:0000256" key="3">
    <source>
        <dbReference type="ARBA" id="ARBA00022692"/>
    </source>
</evidence>
<accession>A0A853DBL0</accession>
<organism evidence="11 12">
    <name type="scientific">Allobranchiibius huperziae</name>
    <dbReference type="NCBI Taxonomy" id="1874116"/>
    <lineage>
        <taxon>Bacteria</taxon>
        <taxon>Bacillati</taxon>
        <taxon>Actinomycetota</taxon>
        <taxon>Actinomycetes</taxon>
        <taxon>Micrococcales</taxon>
        <taxon>Dermacoccaceae</taxon>
        <taxon>Allobranchiibius</taxon>
    </lineage>
</organism>
<dbReference type="PANTHER" id="PTHR43427:SF6">
    <property type="entry name" value="CHLORIDE CHANNEL PROTEIN CLC-E"/>
    <property type="match status" value="1"/>
</dbReference>
<evidence type="ECO:0000256" key="2">
    <source>
        <dbReference type="ARBA" id="ARBA00022448"/>
    </source>
</evidence>
<gene>
    <name evidence="11" type="ORF">HNR15_001281</name>
</gene>
<feature type="transmembrane region" description="Helical" evidence="10">
    <location>
        <begin position="188"/>
        <end position="213"/>
    </location>
</feature>
<evidence type="ECO:0000256" key="5">
    <source>
        <dbReference type="ARBA" id="ARBA00023065"/>
    </source>
</evidence>
<name>A0A853DBL0_9MICO</name>
<keyword evidence="9" id="KW-0407">Ion channel</keyword>
<keyword evidence="3 10" id="KW-0812">Transmembrane</keyword>
<dbReference type="InterPro" id="IPR014743">
    <property type="entry name" value="Cl-channel_core"/>
</dbReference>
<keyword evidence="8" id="KW-0868">Chloride</keyword>
<keyword evidence="5" id="KW-0406">Ion transport</keyword>
<sequence length="431" mass="44140">MMQPNVTHDGDAALTLRFWGAIVLTGVLTGLIGDLLMGLLRLVSRIAFGARGFGDFADKVAAAGPWHRLTPLLVAGVIGGVGWYLLRRFTPGRKSEVDDVLWTGEGRLSVRRSAGTSVLSEIVVGLGASLGREAAPKLMGAVSGNVVAGWLRLTPAQLRLLVACGAGAGLACVYNVPLGGALFTAEVLVGAVNLPIVLPALACAGVATVTAWVGLSDHATYVGIPQFSYDPRLLVWALLLGPVVGVLAAGYVRLIGIVSHYRVTGRWMLIAPLVAFAVLGVLALRYPLLYGNGSDIARLGLIGGGSLALFVALAVLKPFVTLLCLGSGASGGLFTPVLSTGAALGAALGILWSDVWPGSPVGAYALIGAAAMVGAGMQAPLAALALLLELTHGGFGLMVPMIVAAVIATAITRWIDGYSIYSARLSAPARV</sequence>
<feature type="transmembrane region" description="Helical" evidence="10">
    <location>
        <begin position="233"/>
        <end position="255"/>
    </location>
</feature>
<keyword evidence="7" id="KW-0869">Chloride channel</keyword>
<feature type="transmembrane region" description="Helical" evidence="10">
    <location>
        <begin position="69"/>
        <end position="86"/>
    </location>
</feature>
<dbReference type="InterPro" id="IPR050368">
    <property type="entry name" value="ClC-type_chloride_channel"/>
</dbReference>
<dbReference type="GO" id="GO:0034707">
    <property type="term" value="C:chloride channel complex"/>
    <property type="evidence" value="ECO:0007669"/>
    <property type="project" value="UniProtKB-KW"/>
</dbReference>
<evidence type="ECO:0000256" key="10">
    <source>
        <dbReference type="SAM" id="Phobius"/>
    </source>
</evidence>
<feature type="transmembrane region" description="Helical" evidence="10">
    <location>
        <begin position="364"/>
        <end position="388"/>
    </location>
</feature>
<dbReference type="RefSeq" id="WP_218883579.1">
    <property type="nucleotide sequence ID" value="NZ_JACCFW010000001.1"/>
</dbReference>
<dbReference type="InterPro" id="IPR001807">
    <property type="entry name" value="ClC"/>
</dbReference>